<keyword evidence="10" id="KW-1185">Reference proteome</keyword>
<keyword evidence="6 8" id="KW-1133">Transmembrane helix</keyword>
<feature type="transmembrane region" description="Helical" evidence="8">
    <location>
        <begin position="74"/>
        <end position="91"/>
    </location>
</feature>
<dbReference type="Proteomes" id="UP000308705">
    <property type="component" value="Unassembled WGS sequence"/>
</dbReference>
<dbReference type="GO" id="GO:0006508">
    <property type="term" value="P:proteolysis"/>
    <property type="evidence" value="ECO:0007669"/>
    <property type="project" value="UniProtKB-KW"/>
</dbReference>
<proteinExistence type="predicted"/>
<feature type="transmembrane region" description="Helical" evidence="8">
    <location>
        <begin position="98"/>
        <end position="125"/>
    </location>
</feature>
<dbReference type="InterPro" id="IPR026392">
    <property type="entry name" value="Exo/Archaeosortase_dom"/>
</dbReference>
<accession>A0A4U3MRC6</accession>
<dbReference type="GO" id="GO:0005886">
    <property type="term" value="C:plasma membrane"/>
    <property type="evidence" value="ECO:0007669"/>
    <property type="project" value="UniProtKB-SubCell"/>
</dbReference>
<keyword evidence="2" id="KW-1003">Cell membrane</keyword>
<dbReference type="OrthoDB" id="3691358at2"/>
<dbReference type="RefSeq" id="WP_137245477.1">
    <property type="nucleotide sequence ID" value="NZ_SZQA01000002.1"/>
</dbReference>
<gene>
    <name evidence="9" type="ORF">FDA94_02925</name>
</gene>
<evidence type="ECO:0000256" key="5">
    <source>
        <dbReference type="ARBA" id="ARBA00022801"/>
    </source>
</evidence>
<protein>
    <submittedName>
        <fullName evidence="9">Exosortase/archaeosortase family protein</fullName>
    </submittedName>
</protein>
<keyword evidence="5" id="KW-0378">Hydrolase</keyword>
<evidence type="ECO:0000313" key="9">
    <source>
        <dbReference type="EMBL" id="TKK90736.1"/>
    </source>
</evidence>
<feature type="transmembrane region" description="Helical" evidence="8">
    <location>
        <begin position="137"/>
        <end position="160"/>
    </location>
</feature>
<evidence type="ECO:0000256" key="4">
    <source>
        <dbReference type="ARBA" id="ARBA00022692"/>
    </source>
</evidence>
<dbReference type="GO" id="GO:0008233">
    <property type="term" value="F:peptidase activity"/>
    <property type="evidence" value="ECO:0007669"/>
    <property type="project" value="UniProtKB-KW"/>
</dbReference>
<evidence type="ECO:0000256" key="7">
    <source>
        <dbReference type="ARBA" id="ARBA00023136"/>
    </source>
</evidence>
<evidence type="ECO:0000313" key="10">
    <source>
        <dbReference type="Proteomes" id="UP000308705"/>
    </source>
</evidence>
<sequence length="167" mass="17578">MAVRVALSGVLGVLLLAVLLVDDRVRGWEAVLASHVVALVARTETAVNSVMAILSFNEETGGAVGLQISPECTSGFLIVPLLGVTILILWLSRRAGVWPLVALAVAVAVLFASNQVRILAVVVLIKGLGFEPGYYWGHTMVGSVISVFGIGAALVAYTLLTMRGVRR</sequence>
<dbReference type="EMBL" id="SZQA01000002">
    <property type="protein sequence ID" value="TKK90736.1"/>
    <property type="molecule type" value="Genomic_DNA"/>
</dbReference>
<keyword evidence="3" id="KW-0645">Protease</keyword>
<evidence type="ECO:0000256" key="3">
    <source>
        <dbReference type="ARBA" id="ARBA00022670"/>
    </source>
</evidence>
<evidence type="ECO:0000256" key="1">
    <source>
        <dbReference type="ARBA" id="ARBA00004651"/>
    </source>
</evidence>
<name>A0A4U3MRC6_9ACTN</name>
<keyword evidence="4 8" id="KW-0812">Transmembrane</keyword>
<evidence type="ECO:0000256" key="6">
    <source>
        <dbReference type="ARBA" id="ARBA00022989"/>
    </source>
</evidence>
<organism evidence="9 10">
    <name type="scientific">Herbidospora galbida</name>
    <dbReference type="NCBI Taxonomy" id="2575442"/>
    <lineage>
        <taxon>Bacteria</taxon>
        <taxon>Bacillati</taxon>
        <taxon>Actinomycetota</taxon>
        <taxon>Actinomycetes</taxon>
        <taxon>Streptosporangiales</taxon>
        <taxon>Streptosporangiaceae</taxon>
        <taxon>Herbidospora</taxon>
    </lineage>
</organism>
<dbReference type="AlphaFoldDB" id="A0A4U3MRC6"/>
<evidence type="ECO:0000256" key="2">
    <source>
        <dbReference type="ARBA" id="ARBA00022475"/>
    </source>
</evidence>
<comment type="subcellular location">
    <subcellularLocation>
        <location evidence="1">Cell membrane</location>
        <topology evidence="1">Multi-pass membrane protein</topology>
    </subcellularLocation>
</comment>
<evidence type="ECO:0000256" key="8">
    <source>
        <dbReference type="SAM" id="Phobius"/>
    </source>
</evidence>
<keyword evidence="7 8" id="KW-0472">Membrane</keyword>
<comment type="caution">
    <text evidence="9">The sequence shown here is derived from an EMBL/GenBank/DDBJ whole genome shotgun (WGS) entry which is preliminary data.</text>
</comment>
<reference evidence="9 10" key="1">
    <citation type="submission" date="2019-04" db="EMBL/GenBank/DDBJ databases">
        <title>Herbidospora sp. NEAU-GS14.nov., a novel actinomycete isolated from soil.</title>
        <authorList>
            <person name="Han L."/>
        </authorList>
    </citation>
    <scope>NUCLEOTIDE SEQUENCE [LARGE SCALE GENOMIC DNA]</scope>
    <source>
        <strain evidence="9 10">NEAU-GS14</strain>
    </source>
</reference>
<dbReference type="NCBIfam" id="TIGR04178">
    <property type="entry name" value="exo_archaeo"/>
    <property type="match status" value="1"/>
</dbReference>